<evidence type="ECO:0000313" key="1">
    <source>
        <dbReference type="EMBL" id="TYK45107.1"/>
    </source>
</evidence>
<dbReference type="RefSeq" id="WP_148765443.1">
    <property type="nucleotide sequence ID" value="NZ_VSRQ01000007.1"/>
</dbReference>
<evidence type="ECO:0000313" key="2">
    <source>
        <dbReference type="Proteomes" id="UP000323505"/>
    </source>
</evidence>
<dbReference type="AlphaFoldDB" id="A0A5D3F7W2"/>
<dbReference type="Proteomes" id="UP000323505">
    <property type="component" value="Unassembled WGS sequence"/>
</dbReference>
<accession>A0A5D3F7W2</accession>
<gene>
    <name evidence="1" type="ORF">FXF68_30970</name>
</gene>
<organism evidence="1 2">
    <name type="scientific">Actinomadura decatromicini</name>
    <dbReference type="NCBI Taxonomy" id="2604572"/>
    <lineage>
        <taxon>Bacteria</taxon>
        <taxon>Bacillati</taxon>
        <taxon>Actinomycetota</taxon>
        <taxon>Actinomycetes</taxon>
        <taxon>Streptosporangiales</taxon>
        <taxon>Thermomonosporaceae</taxon>
        <taxon>Actinomadura</taxon>
    </lineage>
</organism>
<sequence length="163" mass="18050">MVVHRCDLDAEDCLTDHICANLDGARRTAEGKRQWSARCPVCARPDENKRTLSLTAGGSQRIIWMCHRGCAPADVKRAMTARGISLRCVSWIPGARAAESPAERSAREELEELKGWLEGLIAGTTAGGELRLAIGMRIWESDAKTAATKLGISRRTYYRRRPQ</sequence>
<proteinExistence type="predicted"/>
<comment type="caution">
    <text evidence="1">The sequence shown here is derived from an EMBL/GenBank/DDBJ whole genome shotgun (WGS) entry which is preliminary data.</text>
</comment>
<dbReference type="EMBL" id="VSRQ01000007">
    <property type="protein sequence ID" value="TYK45107.1"/>
    <property type="molecule type" value="Genomic_DNA"/>
</dbReference>
<protein>
    <submittedName>
        <fullName evidence="1">Uncharacterized protein</fullName>
    </submittedName>
</protein>
<reference evidence="1 2" key="1">
    <citation type="submission" date="2019-08" db="EMBL/GenBank/DDBJ databases">
        <title>Actinomadura sp. nov. CYP1-5 isolated from mountain soil.</title>
        <authorList>
            <person name="Songsumanus A."/>
            <person name="Kuncharoen N."/>
            <person name="Kudo T."/>
            <person name="Yuki M."/>
            <person name="Igarashi Y."/>
            <person name="Tanasupawat S."/>
        </authorList>
    </citation>
    <scope>NUCLEOTIDE SEQUENCE [LARGE SCALE GENOMIC DNA]</scope>
    <source>
        <strain evidence="1 2">CYP1-5</strain>
    </source>
</reference>
<name>A0A5D3F7W2_9ACTN</name>
<keyword evidence="2" id="KW-1185">Reference proteome</keyword>